<protein>
    <submittedName>
        <fullName evidence="1">Uncharacterized protein</fullName>
    </submittedName>
</protein>
<evidence type="ECO:0000313" key="1">
    <source>
        <dbReference type="EMBL" id="GFO02822.1"/>
    </source>
</evidence>
<evidence type="ECO:0000313" key="2">
    <source>
        <dbReference type="Proteomes" id="UP000735302"/>
    </source>
</evidence>
<dbReference type="EMBL" id="BLXT01003657">
    <property type="protein sequence ID" value="GFO02822.1"/>
    <property type="molecule type" value="Genomic_DNA"/>
</dbReference>
<dbReference type="Proteomes" id="UP000735302">
    <property type="component" value="Unassembled WGS sequence"/>
</dbReference>
<sequence length="130" mass="14386">MNPVTYATNPMTYQTIACVRVAGQWLQKVTSLVFRIPAESSDVEKLSSVFVLRPVCVERGQCRQQSSINQESLQPWLTSANSSSLTSNSITDHNMAAMFFVLKNRQVSGWAKRGQRSGRAVCTSSNLLVT</sequence>
<proteinExistence type="predicted"/>
<organism evidence="1 2">
    <name type="scientific">Plakobranchus ocellatus</name>
    <dbReference type="NCBI Taxonomy" id="259542"/>
    <lineage>
        <taxon>Eukaryota</taxon>
        <taxon>Metazoa</taxon>
        <taxon>Spiralia</taxon>
        <taxon>Lophotrochozoa</taxon>
        <taxon>Mollusca</taxon>
        <taxon>Gastropoda</taxon>
        <taxon>Heterobranchia</taxon>
        <taxon>Euthyneura</taxon>
        <taxon>Panpulmonata</taxon>
        <taxon>Sacoglossa</taxon>
        <taxon>Placobranchoidea</taxon>
        <taxon>Plakobranchidae</taxon>
        <taxon>Plakobranchus</taxon>
    </lineage>
</organism>
<name>A0AAV4A7D5_9GAST</name>
<dbReference type="AlphaFoldDB" id="A0AAV4A7D5"/>
<reference evidence="1 2" key="1">
    <citation type="journal article" date="2021" name="Elife">
        <title>Chloroplast acquisition without the gene transfer in kleptoplastic sea slugs, Plakobranchus ocellatus.</title>
        <authorList>
            <person name="Maeda T."/>
            <person name="Takahashi S."/>
            <person name="Yoshida T."/>
            <person name="Shimamura S."/>
            <person name="Takaki Y."/>
            <person name="Nagai Y."/>
            <person name="Toyoda A."/>
            <person name="Suzuki Y."/>
            <person name="Arimoto A."/>
            <person name="Ishii H."/>
            <person name="Satoh N."/>
            <person name="Nishiyama T."/>
            <person name="Hasebe M."/>
            <person name="Maruyama T."/>
            <person name="Minagawa J."/>
            <person name="Obokata J."/>
            <person name="Shigenobu S."/>
        </authorList>
    </citation>
    <scope>NUCLEOTIDE SEQUENCE [LARGE SCALE GENOMIC DNA]</scope>
</reference>
<gene>
    <name evidence="1" type="ORF">PoB_002932700</name>
</gene>
<keyword evidence="2" id="KW-1185">Reference proteome</keyword>
<accession>A0AAV4A7D5</accession>
<comment type="caution">
    <text evidence="1">The sequence shown here is derived from an EMBL/GenBank/DDBJ whole genome shotgun (WGS) entry which is preliminary data.</text>
</comment>